<feature type="transmembrane region" description="Helical" evidence="1">
    <location>
        <begin position="53"/>
        <end position="80"/>
    </location>
</feature>
<evidence type="ECO:0000256" key="1">
    <source>
        <dbReference type="SAM" id="Phobius"/>
    </source>
</evidence>
<keyword evidence="2" id="KW-1185">Reference proteome</keyword>
<organism evidence="2 3">
    <name type="scientific">Mesorhabditis belari</name>
    <dbReference type="NCBI Taxonomy" id="2138241"/>
    <lineage>
        <taxon>Eukaryota</taxon>
        <taxon>Metazoa</taxon>
        <taxon>Ecdysozoa</taxon>
        <taxon>Nematoda</taxon>
        <taxon>Chromadorea</taxon>
        <taxon>Rhabditida</taxon>
        <taxon>Rhabditina</taxon>
        <taxon>Rhabditomorpha</taxon>
        <taxon>Rhabditoidea</taxon>
        <taxon>Rhabditidae</taxon>
        <taxon>Mesorhabditinae</taxon>
        <taxon>Mesorhabditis</taxon>
    </lineage>
</organism>
<dbReference type="Proteomes" id="UP000887575">
    <property type="component" value="Unassembled WGS sequence"/>
</dbReference>
<evidence type="ECO:0000313" key="3">
    <source>
        <dbReference type="WBParaSite" id="MBELARI_LOCUS382"/>
    </source>
</evidence>
<proteinExistence type="predicted"/>
<name>A0AAF3FD60_9BILA</name>
<reference evidence="3" key="1">
    <citation type="submission" date="2024-02" db="UniProtKB">
        <authorList>
            <consortium name="WormBaseParasite"/>
        </authorList>
    </citation>
    <scope>IDENTIFICATION</scope>
</reference>
<keyword evidence="1" id="KW-0472">Membrane</keyword>
<evidence type="ECO:0000313" key="2">
    <source>
        <dbReference type="Proteomes" id="UP000887575"/>
    </source>
</evidence>
<keyword evidence="1" id="KW-0812">Transmembrane</keyword>
<accession>A0AAF3FD60</accession>
<feature type="transmembrane region" description="Helical" evidence="1">
    <location>
        <begin position="22"/>
        <end position="47"/>
    </location>
</feature>
<dbReference type="WBParaSite" id="MBELARI_LOCUS382">
    <property type="protein sequence ID" value="MBELARI_LOCUS382"/>
    <property type="gene ID" value="MBELARI_LOCUS382"/>
</dbReference>
<dbReference type="AlphaFoldDB" id="A0AAF3FD60"/>
<keyword evidence="1" id="KW-1133">Transmembrane helix</keyword>
<sequence length="106" mass="12118">MNQLKKNDGAVSRAERLLMFQMIIYSTLVMCDSLVTQLFAFILPLFFGRRISVIIFGNLTGFNQLLYFTLLTSFASALFLKKRKDKPKRQPMTITAARSTTKTTVE</sequence>
<protein>
    <submittedName>
        <fullName evidence="3">Uncharacterized protein</fullName>
    </submittedName>
</protein>